<organism evidence="4 5">
    <name type="scientific">Limnospira platensis NIES-46</name>
    <dbReference type="NCBI Taxonomy" id="1236695"/>
    <lineage>
        <taxon>Bacteria</taxon>
        <taxon>Bacillati</taxon>
        <taxon>Cyanobacteriota</taxon>
        <taxon>Cyanophyceae</taxon>
        <taxon>Oscillatoriophycideae</taxon>
        <taxon>Oscillatoriales</taxon>
        <taxon>Sirenicapillariaceae</taxon>
        <taxon>Limnospira</taxon>
    </lineage>
</organism>
<dbReference type="PANTHER" id="PTHR30149:SF0">
    <property type="entry name" value="HYDROGENASE MATURATION FACTOR HYPD"/>
    <property type="match status" value="1"/>
</dbReference>
<dbReference type="EMBL" id="BIMW01000076">
    <property type="protein sequence ID" value="GCE93666.1"/>
    <property type="molecule type" value="Genomic_DNA"/>
</dbReference>
<name>A0A5M3T788_LIMPL</name>
<accession>A0A5M3T788</accession>
<comment type="similarity">
    <text evidence="1">Belongs to the HypD family.</text>
</comment>
<evidence type="ECO:0000313" key="4">
    <source>
        <dbReference type="EMBL" id="GCE93666.1"/>
    </source>
</evidence>
<dbReference type="Pfam" id="PF01924">
    <property type="entry name" value="HypD"/>
    <property type="match status" value="1"/>
</dbReference>
<evidence type="ECO:0000256" key="1">
    <source>
        <dbReference type="ARBA" id="ARBA00007888"/>
    </source>
</evidence>
<evidence type="ECO:0000256" key="3">
    <source>
        <dbReference type="ARBA" id="ARBA00023004"/>
    </source>
</evidence>
<dbReference type="PANTHER" id="PTHR30149">
    <property type="entry name" value="HYDROGENASE PROTEIN ASSEMBLY PROTEIN HYPD"/>
    <property type="match status" value="1"/>
</dbReference>
<reference evidence="4 5" key="1">
    <citation type="journal article" date="2019" name="J Genomics">
        <title>The Draft Genome of a Hydrogen-producing Cyanobacterium, Arthrospira platensis NIES-46.</title>
        <authorList>
            <person name="Suzuki S."/>
            <person name="Yamaguchi H."/>
            <person name="Kawachi M."/>
        </authorList>
    </citation>
    <scope>NUCLEOTIDE SEQUENCE [LARGE SCALE GENOMIC DNA]</scope>
    <source>
        <strain evidence="4 5">NIES-46</strain>
    </source>
</reference>
<keyword evidence="2" id="KW-0479">Metal-binding</keyword>
<dbReference type="PIRSF" id="PIRSF005622">
    <property type="entry name" value="Hydrgn_mat_hypD"/>
    <property type="match status" value="1"/>
</dbReference>
<evidence type="ECO:0000313" key="5">
    <source>
        <dbReference type="Proteomes" id="UP000326169"/>
    </source>
</evidence>
<dbReference type="Gene3D" id="3.40.50.11740">
    <property type="entry name" value="HypD, alpha/beta domain 2"/>
    <property type="match status" value="2"/>
</dbReference>
<dbReference type="Gene3D" id="6.10.20.100">
    <property type="match status" value="1"/>
</dbReference>
<dbReference type="NCBIfam" id="TIGR00075">
    <property type="entry name" value="hypD"/>
    <property type="match status" value="1"/>
</dbReference>
<keyword evidence="5" id="KW-1185">Reference proteome</keyword>
<protein>
    <submittedName>
        <fullName evidence="4">Hydrogenase expression/formation protein HypD</fullName>
    </submittedName>
</protein>
<dbReference type="InterPro" id="IPR002780">
    <property type="entry name" value="Hyd_form_HypD"/>
</dbReference>
<evidence type="ECO:0000256" key="2">
    <source>
        <dbReference type="ARBA" id="ARBA00022723"/>
    </source>
</evidence>
<sequence length="394" mass="43426">MTTKTDPPSIYHGQAEYHYSSLWGHIKMKFVDEYRDLQLSQKYAQAIASITSQPWTIMEICGGQTHSIVKYGIDKLLPEQITLIHGPGCPVCVTPIHIIDRAVEIATLPNTILCSFGDMLRVPGTQNDLLSVKAMGGDIRIVYSPLDSLKIAQNNPDKQVVFLAVGFETTAPATAMAVYQAKELSIDNFSMLVSHVLVPPAIAAILSSPSCRVQGFLAAGHVCTVMGYTEYEPIVNKYNIPIVVTGFEPVDILQGIYLCIKQLEEGQATLENQYTRSVQRDGNITAKSIISQVFEVVNRQWRGIGEIPESGLGLRSPYAQFDAENRFNLSPPQPDNYSECISGEIMQGIKKPHQCPAFGTRCKPEYPLGAPMVSSEGACAAYYRYRLQGETELV</sequence>
<dbReference type="InterPro" id="IPR042244">
    <property type="entry name" value="HypD_2_sf"/>
</dbReference>
<dbReference type="InterPro" id="IPR042243">
    <property type="entry name" value="HypD_1"/>
</dbReference>
<comment type="caution">
    <text evidence="4">The sequence shown here is derived from an EMBL/GenBank/DDBJ whole genome shotgun (WGS) entry which is preliminary data.</text>
</comment>
<dbReference type="Proteomes" id="UP000326169">
    <property type="component" value="Unassembled WGS sequence"/>
</dbReference>
<keyword evidence="3" id="KW-0408">Iron</keyword>
<proteinExistence type="inferred from homology"/>
<gene>
    <name evidence="4" type="primary">hypD</name>
    <name evidence="4" type="ORF">NIES46_17180</name>
</gene>